<dbReference type="AlphaFoldDB" id="A0AAW3ET00"/>
<keyword evidence="1" id="KW-1133">Transmembrane helix</keyword>
<dbReference type="EMBL" id="JPGG01000018">
    <property type="protein sequence ID" value="KGC10222.1"/>
    <property type="molecule type" value="Genomic_DNA"/>
</dbReference>
<protein>
    <submittedName>
        <fullName evidence="2">Membrane protein</fullName>
    </submittedName>
</protein>
<accession>A0AAW3ET00</accession>
<organism evidence="2 3">
    <name type="scientific">Burkholderia gladioli</name>
    <name type="common">Pseudomonas marginata</name>
    <name type="synonym">Phytomonas marginata</name>
    <dbReference type="NCBI Taxonomy" id="28095"/>
    <lineage>
        <taxon>Bacteria</taxon>
        <taxon>Pseudomonadati</taxon>
        <taxon>Pseudomonadota</taxon>
        <taxon>Betaproteobacteria</taxon>
        <taxon>Burkholderiales</taxon>
        <taxon>Burkholderiaceae</taxon>
        <taxon>Burkholderia</taxon>
    </lineage>
</organism>
<feature type="transmembrane region" description="Helical" evidence="1">
    <location>
        <begin position="83"/>
        <end position="102"/>
    </location>
</feature>
<proteinExistence type="predicted"/>
<feature type="transmembrane region" description="Helical" evidence="1">
    <location>
        <begin position="132"/>
        <end position="149"/>
    </location>
</feature>
<dbReference type="Proteomes" id="UP000029590">
    <property type="component" value="Unassembled WGS sequence"/>
</dbReference>
<sequence>MRIRPRRQPVQRRHVIAMLAVLAVITWATSALVIDVSQQSFLDNIEPIVTCLLVAATFFVPALRRACTNRGSWSALRRAQRYLRDFGLCLGLLGLLGLALMFSEIQPGSPSEGLPNIVFDMSVDAMLDGSTIYLWGLVALLILRGVVWIESKLTRGAR</sequence>
<keyword evidence="1" id="KW-0812">Transmembrane</keyword>
<gene>
    <name evidence="2" type="ORF">DM48_6771</name>
</gene>
<evidence type="ECO:0000313" key="3">
    <source>
        <dbReference type="Proteomes" id="UP000029590"/>
    </source>
</evidence>
<evidence type="ECO:0000256" key="1">
    <source>
        <dbReference type="SAM" id="Phobius"/>
    </source>
</evidence>
<feature type="transmembrane region" description="Helical" evidence="1">
    <location>
        <begin position="47"/>
        <end position="63"/>
    </location>
</feature>
<dbReference type="RefSeq" id="WP_036052648.1">
    <property type="nucleotide sequence ID" value="NZ_KN150849.1"/>
</dbReference>
<comment type="caution">
    <text evidence="2">The sequence shown here is derived from an EMBL/GenBank/DDBJ whole genome shotgun (WGS) entry which is preliminary data.</text>
</comment>
<keyword evidence="1" id="KW-0472">Membrane</keyword>
<name>A0AAW3ET00_BURGA</name>
<evidence type="ECO:0000313" key="2">
    <source>
        <dbReference type="EMBL" id="KGC10222.1"/>
    </source>
</evidence>
<reference evidence="2 3" key="1">
    <citation type="submission" date="2014-04" db="EMBL/GenBank/DDBJ databases">
        <authorList>
            <person name="Bishop-Lilly K.A."/>
            <person name="Broomall S.M."/>
            <person name="Chain P.S."/>
            <person name="Chertkov O."/>
            <person name="Coyne S.R."/>
            <person name="Daligault H.E."/>
            <person name="Davenport K.W."/>
            <person name="Erkkila T."/>
            <person name="Frey K.G."/>
            <person name="Gibbons H.S."/>
            <person name="Gu W."/>
            <person name="Jaissle J."/>
            <person name="Johnson S.L."/>
            <person name="Koroleva G.I."/>
            <person name="Ladner J.T."/>
            <person name="Lo C.-C."/>
            <person name="Minogue T.D."/>
            <person name="Munk C."/>
            <person name="Palacios G.F."/>
            <person name="Redden C.L."/>
            <person name="Rosenzweig C.N."/>
            <person name="Scholz M.B."/>
            <person name="Teshima H."/>
            <person name="Xu Y."/>
        </authorList>
    </citation>
    <scope>NUCLEOTIDE SEQUENCE [LARGE SCALE GENOMIC DNA]</scope>
    <source>
        <strain evidence="3">gladioli</strain>
    </source>
</reference>